<evidence type="ECO:0000313" key="3">
    <source>
        <dbReference type="Proteomes" id="UP000887566"/>
    </source>
</evidence>
<evidence type="ECO:0000313" key="4">
    <source>
        <dbReference type="WBParaSite" id="PSAMB.scaffold277size59606.g4266.t1"/>
    </source>
</evidence>
<keyword evidence="3" id="KW-1185">Reference proteome</keyword>
<dbReference type="WBParaSite" id="PSAMB.scaffold277size59606.g4266.t1">
    <property type="protein sequence ID" value="PSAMB.scaffold277size59606.g4266.t1"/>
    <property type="gene ID" value="PSAMB.scaffold277size59606.g4266"/>
</dbReference>
<feature type="domain" description="Saposin B-type" evidence="2">
    <location>
        <begin position="13"/>
        <end position="96"/>
    </location>
</feature>
<dbReference type="Proteomes" id="UP000887566">
    <property type="component" value="Unplaced"/>
</dbReference>
<accession>A0A914VZ40</accession>
<dbReference type="InterPro" id="IPR008139">
    <property type="entry name" value="SaposinB_dom"/>
</dbReference>
<keyword evidence="1" id="KW-1015">Disulfide bond</keyword>
<reference evidence="4" key="1">
    <citation type="submission" date="2022-11" db="UniProtKB">
        <authorList>
            <consortium name="WormBaseParasite"/>
        </authorList>
    </citation>
    <scope>IDENTIFICATION</scope>
</reference>
<dbReference type="AlphaFoldDB" id="A0A914VZ40"/>
<dbReference type="InterPro" id="IPR011001">
    <property type="entry name" value="Saposin-like"/>
</dbReference>
<dbReference type="PROSITE" id="PS50015">
    <property type="entry name" value="SAP_B"/>
    <property type="match status" value="1"/>
</dbReference>
<dbReference type="SUPFAM" id="SSF47862">
    <property type="entry name" value="Saposin"/>
    <property type="match status" value="1"/>
</dbReference>
<proteinExistence type="predicted"/>
<organism evidence="3 4">
    <name type="scientific">Plectus sambesii</name>
    <dbReference type="NCBI Taxonomy" id="2011161"/>
    <lineage>
        <taxon>Eukaryota</taxon>
        <taxon>Metazoa</taxon>
        <taxon>Ecdysozoa</taxon>
        <taxon>Nematoda</taxon>
        <taxon>Chromadorea</taxon>
        <taxon>Plectida</taxon>
        <taxon>Plectina</taxon>
        <taxon>Plectoidea</taxon>
        <taxon>Plectidae</taxon>
        <taxon>Plectus</taxon>
    </lineage>
</organism>
<evidence type="ECO:0000256" key="1">
    <source>
        <dbReference type="ARBA" id="ARBA00023157"/>
    </source>
</evidence>
<protein>
    <submittedName>
        <fullName evidence="4">Saposin B-type domain-containing protein</fullName>
    </submittedName>
</protein>
<evidence type="ECO:0000259" key="2">
    <source>
        <dbReference type="PROSITE" id="PS50015"/>
    </source>
</evidence>
<sequence length="96" mass="10518">MVTPTLSMPKPQEKLVCGLCLWAVDAIIDILNDDAGISAGEITAIVCAADDWNLTAVICNTVVYIVAEYVIKEVEGQVLHHFHLDPEEVCEDLDFC</sequence>
<name>A0A914VZ40_9BILA</name>